<keyword evidence="10" id="KW-1185">Reference proteome</keyword>
<evidence type="ECO:0000256" key="2">
    <source>
        <dbReference type="ARBA" id="ARBA00004253"/>
    </source>
</evidence>
<evidence type="ECO:0000313" key="10">
    <source>
        <dbReference type="Proteomes" id="UP001374579"/>
    </source>
</evidence>
<feature type="binding site" evidence="7">
    <location>
        <position position="274"/>
    </location>
    <ligand>
        <name>D-dopa</name>
        <dbReference type="ChEBI" id="CHEBI:149689"/>
    </ligand>
</feature>
<dbReference type="InterPro" id="IPR006076">
    <property type="entry name" value="FAD-dep_OxRdtase"/>
</dbReference>
<comment type="caution">
    <text evidence="9">The sequence shown here is derived from an EMBL/GenBank/DDBJ whole genome shotgun (WGS) entry which is preliminary data.</text>
</comment>
<keyword evidence="6" id="KW-0560">Oxidoreductase</keyword>
<evidence type="ECO:0000256" key="1">
    <source>
        <dbReference type="ARBA" id="ARBA00001974"/>
    </source>
</evidence>
<feature type="domain" description="FAD dependent oxidoreductase" evidence="8">
    <location>
        <begin position="4"/>
        <end position="321"/>
    </location>
</feature>
<dbReference type="SUPFAM" id="SSF54373">
    <property type="entry name" value="FAD-linked reductases, C-terminal domain"/>
    <property type="match status" value="1"/>
</dbReference>
<dbReference type="GO" id="GO:0003884">
    <property type="term" value="F:D-amino-acid oxidase activity"/>
    <property type="evidence" value="ECO:0007669"/>
    <property type="project" value="InterPro"/>
</dbReference>
<dbReference type="Gene3D" id="3.40.50.720">
    <property type="entry name" value="NAD(P)-binding Rossmann-like Domain"/>
    <property type="match status" value="1"/>
</dbReference>
<evidence type="ECO:0000313" key="9">
    <source>
        <dbReference type="EMBL" id="KAK7114241.1"/>
    </source>
</evidence>
<feature type="binding site" evidence="7">
    <location>
        <position position="163"/>
    </location>
    <ligand>
        <name>FAD</name>
        <dbReference type="ChEBI" id="CHEBI:57692"/>
    </ligand>
</feature>
<keyword evidence="5 7" id="KW-0274">FAD</keyword>
<dbReference type="GO" id="GO:0019478">
    <property type="term" value="P:D-amino acid catabolic process"/>
    <property type="evidence" value="ECO:0007669"/>
    <property type="project" value="TreeGrafter"/>
</dbReference>
<sequence>MASIGVVGAGIMGLSAAVAIQQRLPAAHVTIMAESFTVDTTSDGAGGLFVPNAPDTDVSLIRKWGKEGARHFFNLAFSEDSSEAGVYLSHGYELSTKPLEQLPIELEFALSHRRLNPEELKRFQPYYKDGFHFTTVIVEGRKYLPWITARFREKGGHMENRRVQSFDELCGRFDVVVNCSGLGSIKLVPDPLLKPLRGQVIRVHAPWIKFFVRTDNNVYILPSSENVAIGSTKEADECDVTPNPDVSKQLFERALARVRAIKGAKTLWEWVGLRPYRCPPRVESEIRRTADGRPIKIVHNYGHGSFGISLSWGTGVHVAQMVSDLLHASPKL</sequence>
<dbReference type="SUPFAM" id="SSF51971">
    <property type="entry name" value="Nucleotide-binding domain"/>
    <property type="match status" value="1"/>
</dbReference>
<evidence type="ECO:0000256" key="4">
    <source>
        <dbReference type="ARBA" id="ARBA00022630"/>
    </source>
</evidence>
<feature type="binding site" evidence="7">
    <location>
        <position position="219"/>
    </location>
    <ligand>
        <name>D-dopa</name>
        <dbReference type="ChEBI" id="CHEBI:149689"/>
    </ligand>
</feature>
<dbReference type="PIRSF" id="PIRSF000189">
    <property type="entry name" value="D-aa_oxidase"/>
    <property type="match status" value="1"/>
</dbReference>
<protein>
    <recommendedName>
        <fullName evidence="8">FAD dependent oxidoreductase domain-containing protein</fullName>
    </recommendedName>
</protein>
<reference evidence="9 10" key="1">
    <citation type="submission" date="2024-02" db="EMBL/GenBank/DDBJ databases">
        <title>Chromosome-scale genome assembly of the rough periwinkle Littorina saxatilis.</title>
        <authorList>
            <person name="De Jode A."/>
            <person name="Faria R."/>
            <person name="Formenti G."/>
            <person name="Sims Y."/>
            <person name="Smith T.P."/>
            <person name="Tracey A."/>
            <person name="Wood J.M.D."/>
            <person name="Zagrodzka Z.B."/>
            <person name="Johannesson K."/>
            <person name="Butlin R.K."/>
            <person name="Leder E.H."/>
        </authorList>
    </citation>
    <scope>NUCLEOTIDE SEQUENCE [LARGE SCALE GENOMIC DNA]</scope>
    <source>
        <strain evidence="9">Snail1</strain>
        <tissue evidence="9">Muscle</tissue>
    </source>
</reference>
<evidence type="ECO:0000256" key="7">
    <source>
        <dbReference type="PIRSR" id="PIRSR000189-1"/>
    </source>
</evidence>
<organism evidence="9 10">
    <name type="scientific">Littorina saxatilis</name>
    <dbReference type="NCBI Taxonomy" id="31220"/>
    <lineage>
        <taxon>Eukaryota</taxon>
        <taxon>Metazoa</taxon>
        <taxon>Spiralia</taxon>
        <taxon>Lophotrochozoa</taxon>
        <taxon>Mollusca</taxon>
        <taxon>Gastropoda</taxon>
        <taxon>Caenogastropoda</taxon>
        <taxon>Littorinimorpha</taxon>
        <taxon>Littorinoidea</taxon>
        <taxon>Littorinidae</taxon>
        <taxon>Littorina</taxon>
    </lineage>
</organism>
<name>A0AAN9GND8_9CAEN</name>
<accession>A0AAN9GND8</accession>
<keyword evidence="4" id="KW-0285">Flavoprotein</keyword>
<dbReference type="Gene3D" id="3.30.9.10">
    <property type="entry name" value="D-Amino Acid Oxidase, subunit A, domain 2"/>
    <property type="match status" value="1"/>
</dbReference>
<dbReference type="Pfam" id="PF01266">
    <property type="entry name" value="DAO"/>
    <property type="match status" value="1"/>
</dbReference>
<dbReference type="PANTHER" id="PTHR11530:SF11">
    <property type="entry name" value="D-ASPARTATE OXIDASE"/>
    <property type="match status" value="1"/>
</dbReference>
<dbReference type="GO" id="GO:0071949">
    <property type="term" value="F:FAD binding"/>
    <property type="evidence" value="ECO:0007669"/>
    <property type="project" value="InterPro"/>
</dbReference>
<comment type="subcellular location">
    <subcellularLocation>
        <location evidence="2">Peroxisome matrix</location>
    </subcellularLocation>
</comment>
<gene>
    <name evidence="9" type="ORF">V1264_000329</name>
</gene>
<dbReference type="EMBL" id="JBAMIC010000001">
    <property type="protein sequence ID" value="KAK7114241.1"/>
    <property type="molecule type" value="Genomic_DNA"/>
</dbReference>
<dbReference type="PANTHER" id="PTHR11530">
    <property type="entry name" value="D-AMINO ACID OXIDASE"/>
    <property type="match status" value="1"/>
</dbReference>
<evidence type="ECO:0000256" key="3">
    <source>
        <dbReference type="ARBA" id="ARBA00006730"/>
    </source>
</evidence>
<evidence type="ECO:0000256" key="6">
    <source>
        <dbReference type="ARBA" id="ARBA00023002"/>
    </source>
</evidence>
<comment type="cofactor">
    <cofactor evidence="1 7">
        <name>FAD</name>
        <dbReference type="ChEBI" id="CHEBI:57692"/>
    </cofactor>
</comment>
<feature type="binding site" evidence="7">
    <location>
        <begin position="41"/>
        <end position="42"/>
    </location>
    <ligand>
        <name>FAD</name>
        <dbReference type="ChEBI" id="CHEBI:57692"/>
    </ligand>
</feature>
<dbReference type="InterPro" id="IPR023209">
    <property type="entry name" value="DAO"/>
</dbReference>
<proteinExistence type="inferred from homology"/>
<comment type="similarity">
    <text evidence="3">Belongs to the DAMOX/DASOX family.</text>
</comment>
<dbReference type="AlphaFoldDB" id="A0AAN9GND8"/>
<dbReference type="Proteomes" id="UP001374579">
    <property type="component" value="Unassembled WGS sequence"/>
</dbReference>
<evidence type="ECO:0000256" key="5">
    <source>
        <dbReference type="ARBA" id="ARBA00022827"/>
    </source>
</evidence>
<evidence type="ECO:0000259" key="8">
    <source>
        <dbReference type="Pfam" id="PF01266"/>
    </source>
</evidence>
<dbReference type="GO" id="GO:0005782">
    <property type="term" value="C:peroxisomal matrix"/>
    <property type="evidence" value="ECO:0007669"/>
    <property type="project" value="UniProtKB-SubCell"/>
</dbReference>